<name>A0A7Y9DS26_9PSEU</name>
<protein>
    <submittedName>
        <fullName evidence="1">Uncharacterized protein</fullName>
    </submittedName>
</protein>
<comment type="caution">
    <text evidence="1">The sequence shown here is derived from an EMBL/GenBank/DDBJ whole genome shotgun (WGS) entry which is preliminary data.</text>
</comment>
<dbReference type="EMBL" id="JACCBN010000001">
    <property type="protein sequence ID" value="NYD34414.1"/>
    <property type="molecule type" value="Genomic_DNA"/>
</dbReference>
<dbReference type="Proteomes" id="UP000535890">
    <property type="component" value="Unassembled WGS sequence"/>
</dbReference>
<proteinExistence type="predicted"/>
<sequence>MAVRTLGRRPIRRREHRVAGTVGICAAGGGVRAAAVSLGALQVLRATGWIRPDGYLCYVDEHVGVAAALRQECATTVVIDVGGGPLALPRGIEVDDVSDLEPGSGLPADATGPFRTRLAGTAVVSGRITYASGRRGRLVLAMPRLTADVPDTVIGYAATHPGFPHETAALDDDQVEVYRQLGRHLGAHVVGTLLRLTP</sequence>
<dbReference type="AlphaFoldDB" id="A0A7Y9DS26"/>
<keyword evidence="2" id="KW-1185">Reference proteome</keyword>
<reference evidence="1 2" key="1">
    <citation type="submission" date="2020-07" db="EMBL/GenBank/DDBJ databases">
        <title>Sequencing the genomes of 1000 actinobacteria strains.</title>
        <authorList>
            <person name="Klenk H.-P."/>
        </authorList>
    </citation>
    <scope>NUCLEOTIDE SEQUENCE [LARGE SCALE GENOMIC DNA]</scope>
    <source>
        <strain evidence="1 2">DSM 45772</strain>
    </source>
</reference>
<dbReference type="RefSeq" id="WP_179792369.1">
    <property type="nucleotide sequence ID" value="NZ_BAABHP010000026.1"/>
</dbReference>
<accession>A0A7Y9DS26</accession>
<gene>
    <name evidence="1" type="ORF">BJ983_000516</name>
</gene>
<organism evidence="1 2">
    <name type="scientific">Actinomycetospora corticicola</name>
    <dbReference type="NCBI Taxonomy" id="663602"/>
    <lineage>
        <taxon>Bacteria</taxon>
        <taxon>Bacillati</taxon>
        <taxon>Actinomycetota</taxon>
        <taxon>Actinomycetes</taxon>
        <taxon>Pseudonocardiales</taxon>
        <taxon>Pseudonocardiaceae</taxon>
        <taxon>Actinomycetospora</taxon>
    </lineage>
</organism>
<evidence type="ECO:0000313" key="1">
    <source>
        <dbReference type="EMBL" id="NYD34414.1"/>
    </source>
</evidence>
<evidence type="ECO:0000313" key="2">
    <source>
        <dbReference type="Proteomes" id="UP000535890"/>
    </source>
</evidence>